<feature type="compositionally biased region" description="Low complexity" evidence="1">
    <location>
        <begin position="49"/>
        <end position="77"/>
    </location>
</feature>
<evidence type="ECO:0000313" key="3">
    <source>
        <dbReference type="Proteomes" id="UP001438112"/>
    </source>
</evidence>
<sequence length="241" mass="25721">MSTRREEPEAMYMVKQLQANGLPSENASTTEQAHSTKTANQLLNMNNGSISDSADTSSSSNGQTDTNDTNTVETNRNGDNGYESQADNSVGSDNVDDHMDTSETSTDLSWLDKLADGASDPTNREFKWTAFETAETADGTVITEHKDMSSDDQTVTIKTPTPSEKKSKKDTDKIVINNNNGQGQTNGSSKSKSKSSGGNSNNTNTNKTGGSGSSTPQLAQTGSGSKYSSNPILDFFAKLFR</sequence>
<evidence type="ECO:0000313" key="2">
    <source>
        <dbReference type="EMBL" id="GAA6114368.1"/>
    </source>
</evidence>
<feature type="region of interest" description="Disordered" evidence="1">
    <location>
        <begin position="1"/>
        <end position="230"/>
    </location>
</feature>
<dbReference type="RefSeq" id="WP_353317847.1">
    <property type="nucleotide sequence ID" value="NZ_BAABVV010000033.1"/>
</dbReference>
<feature type="compositionally biased region" description="Polar residues" evidence="1">
    <location>
        <begin position="82"/>
        <end position="92"/>
    </location>
</feature>
<accession>A0ABP9ZHU4</accession>
<proteinExistence type="predicted"/>
<reference evidence="2 3" key="1">
    <citation type="submission" date="2024-03" db="EMBL/GenBank/DDBJ databases">
        <title>Inconsistent identification of Apilactobacillus kunkeei-related strains obtained by well-developed overall genome related indices.</title>
        <authorList>
            <person name="Maeno S."/>
            <person name="Endo A."/>
        </authorList>
    </citation>
    <scope>NUCLEOTIDE SEQUENCE [LARGE SCALE GENOMIC DNA]</scope>
    <source>
        <strain evidence="2 3">20H-10</strain>
    </source>
</reference>
<feature type="compositionally biased region" description="Polar residues" evidence="1">
    <location>
        <begin position="216"/>
        <end position="230"/>
    </location>
</feature>
<organism evidence="2 3">
    <name type="scientific">Apilactobacillus apinorum</name>
    <dbReference type="NCBI Taxonomy" id="1218495"/>
    <lineage>
        <taxon>Bacteria</taxon>
        <taxon>Bacillati</taxon>
        <taxon>Bacillota</taxon>
        <taxon>Bacilli</taxon>
        <taxon>Lactobacillales</taxon>
        <taxon>Lactobacillaceae</taxon>
        <taxon>Apilactobacillus</taxon>
    </lineage>
</organism>
<feature type="compositionally biased region" description="Low complexity" evidence="1">
    <location>
        <begin position="177"/>
        <end position="208"/>
    </location>
</feature>
<dbReference type="EMBL" id="BAABVV010000033">
    <property type="protein sequence ID" value="GAA6114368.1"/>
    <property type="molecule type" value="Genomic_DNA"/>
</dbReference>
<comment type="caution">
    <text evidence="2">The sequence shown here is derived from an EMBL/GenBank/DDBJ whole genome shotgun (WGS) entry which is preliminary data.</text>
</comment>
<feature type="compositionally biased region" description="Polar residues" evidence="1">
    <location>
        <begin position="17"/>
        <end position="48"/>
    </location>
</feature>
<feature type="compositionally biased region" description="Basic and acidic residues" evidence="1">
    <location>
        <begin position="163"/>
        <end position="173"/>
    </location>
</feature>
<name>A0ABP9ZHU4_9LACO</name>
<evidence type="ECO:0000256" key="1">
    <source>
        <dbReference type="SAM" id="MobiDB-lite"/>
    </source>
</evidence>
<keyword evidence="3" id="KW-1185">Reference proteome</keyword>
<gene>
    <name evidence="2" type="ORF">AP20H10_07310</name>
</gene>
<protein>
    <submittedName>
        <fullName evidence="2">Uncharacterized protein</fullName>
    </submittedName>
</protein>
<dbReference type="Proteomes" id="UP001438112">
    <property type="component" value="Unassembled WGS sequence"/>
</dbReference>